<gene>
    <name evidence="4" type="ORF">FE251_03435</name>
</gene>
<keyword evidence="5" id="KW-1185">Reference proteome</keyword>
<reference evidence="4 5" key="1">
    <citation type="submission" date="2019-05" db="EMBL/GenBank/DDBJ databases">
        <title>Georgenia *** sp. nov., and Georgenia *** sp. nov., isolated from the intestinal contents of plateau pika (Ochotona curzoniae) in the Qinghai-Tibet plateau of China.</title>
        <authorList>
            <person name="Tian Z."/>
        </authorList>
    </citation>
    <scope>NUCLEOTIDE SEQUENCE [LARGE SCALE GENOMIC DNA]</scope>
    <source>
        <strain evidence="4 5">Z294</strain>
    </source>
</reference>
<evidence type="ECO:0000256" key="2">
    <source>
        <dbReference type="SAM" id="MobiDB-lite"/>
    </source>
</evidence>
<evidence type="ECO:0000313" key="4">
    <source>
        <dbReference type="EMBL" id="QDB80656.1"/>
    </source>
</evidence>
<proteinExistence type="predicted"/>
<accession>A0ABX5VQ80</accession>
<dbReference type="Gene3D" id="2.60.40.1240">
    <property type="match status" value="1"/>
</dbReference>
<feature type="domain" description="DUF4352" evidence="3">
    <location>
        <begin position="54"/>
        <end position="176"/>
    </location>
</feature>
<feature type="region of interest" description="Disordered" evidence="2">
    <location>
        <begin position="15"/>
        <end position="53"/>
    </location>
</feature>
<dbReference type="EMBL" id="CP040899">
    <property type="protein sequence ID" value="QDB80656.1"/>
    <property type="molecule type" value="Genomic_DNA"/>
</dbReference>
<evidence type="ECO:0000256" key="1">
    <source>
        <dbReference type="ARBA" id="ARBA00022729"/>
    </source>
</evidence>
<dbReference type="Proteomes" id="UP000313948">
    <property type="component" value="Chromosome"/>
</dbReference>
<feature type="compositionally biased region" description="Low complexity" evidence="2">
    <location>
        <begin position="20"/>
        <end position="37"/>
    </location>
</feature>
<keyword evidence="1" id="KW-0732">Signal</keyword>
<evidence type="ECO:0000259" key="3">
    <source>
        <dbReference type="Pfam" id="PF11611"/>
    </source>
</evidence>
<dbReference type="InterPro" id="IPR029050">
    <property type="entry name" value="Immunoprotect_excell_Ig-like"/>
</dbReference>
<evidence type="ECO:0000313" key="5">
    <source>
        <dbReference type="Proteomes" id="UP000313948"/>
    </source>
</evidence>
<dbReference type="Pfam" id="PF11611">
    <property type="entry name" value="DUF4352"/>
    <property type="match status" value="1"/>
</dbReference>
<dbReference type="InterPro" id="IPR029051">
    <property type="entry name" value="DUF4352"/>
</dbReference>
<sequence length="183" mass="18385">MLAVVVLGVGAAAVGGGGDEPTPAATPAADAPAAAPEETAEDEAPEAAPVDLPKIGDAVRDGKFEFTVTAVETGVAAVGNDLFGEEAQGQFVLVHMTVANIGDEAQMLSGSNQTLVDDQGRQHSANSSAAIYLDDADTFLNDINPGNSVEGVVVFDVPADAVPAAIELHDSVFSGGVTVSLEQ</sequence>
<name>A0ABX5VQ80_9MICO</name>
<protein>
    <submittedName>
        <fullName evidence="4">DUF4352 domain-containing protein</fullName>
    </submittedName>
</protein>
<organism evidence="4 5">
    <name type="scientific">Georgenia wutianyii</name>
    <dbReference type="NCBI Taxonomy" id="2585135"/>
    <lineage>
        <taxon>Bacteria</taxon>
        <taxon>Bacillati</taxon>
        <taxon>Actinomycetota</taxon>
        <taxon>Actinomycetes</taxon>
        <taxon>Micrococcales</taxon>
        <taxon>Bogoriellaceae</taxon>
        <taxon>Georgenia</taxon>
    </lineage>
</organism>